<evidence type="ECO:0000256" key="3">
    <source>
        <dbReference type="ARBA" id="ARBA00023163"/>
    </source>
</evidence>
<dbReference type="PROSITE" id="PS01081">
    <property type="entry name" value="HTH_TETR_1"/>
    <property type="match status" value="1"/>
</dbReference>
<dbReference type="PRINTS" id="PR00455">
    <property type="entry name" value="HTHTETR"/>
</dbReference>
<keyword evidence="1" id="KW-0805">Transcription regulation</keyword>
<keyword evidence="8" id="KW-1185">Reference proteome</keyword>
<feature type="domain" description="HTH tetR-type" evidence="6">
    <location>
        <begin position="42"/>
        <end position="102"/>
    </location>
</feature>
<evidence type="ECO:0000256" key="1">
    <source>
        <dbReference type="ARBA" id="ARBA00023015"/>
    </source>
</evidence>
<feature type="compositionally biased region" description="Polar residues" evidence="5">
    <location>
        <begin position="21"/>
        <end position="30"/>
    </location>
</feature>
<dbReference type="GO" id="GO:0000976">
    <property type="term" value="F:transcription cis-regulatory region binding"/>
    <property type="evidence" value="ECO:0007669"/>
    <property type="project" value="TreeGrafter"/>
</dbReference>
<evidence type="ECO:0000256" key="5">
    <source>
        <dbReference type="SAM" id="MobiDB-lite"/>
    </source>
</evidence>
<feature type="region of interest" description="Disordered" evidence="5">
    <location>
        <begin position="1"/>
        <end position="37"/>
    </location>
</feature>
<organism evidence="7 8">
    <name type="scientific">Erythrobacter longus</name>
    <dbReference type="NCBI Taxonomy" id="1044"/>
    <lineage>
        <taxon>Bacteria</taxon>
        <taxon>Pseudomonadati</taxon>
        <taxon>Pseudomonadota</taxon>
        <taxon>Alphaproteobacteria</taxon>
        <taxon>Sphingomonadales</taxon>
        <taxon>Erythrobacteraceae</taxon>
        <taxon>Erythrobacter/Porphyrobacter group</taxon>
        <taxon>Erythrobacter</taxon>
    </lineage>
</organism>
<dbReference type="AlphaFoldDB" id="A0A074M8G8"/>
<comment type="caution">
    <text evidence="7">The sequence shown here is derived from an EMBL/GenBank/DDBJ whole genome shotgun (WGS) entry which is preliminary data.</text>
</comment>
<dbReference type="PANTHER" id="PTHR30055">
    <property type="entry name" value="HTH-TYPE TRANSCRIPTIONAL REGULATOR RUTR"/>
    <property type="match status" value="1"/>
</dbReference>
<accession>A0A074M8G8</accession>
<keyword evidence="3" id="KW-0804">Transcription</keyword>
<dbReference type="PANTHER" id="PTHR30055:SF234">
    <property type="entry name" value="HTH-TYPE TRANSCRIPTIONAL REGULATOR BETI"/>
    <property type="match status" value="1"/>
</dbReference>
<dbReference type="Gene3D" id="1.10.357.10">
    <property type="entry name" value="Tetracycline Repressor, domain 2"/>
    <property type="match status" value="1"/>
</dbReference>
<dbReference type="InterPro" id="IPR001647">
    <property type="entry name" value="HTH_TetR"/>
</dbReference>
<evidence type="ECO:0000259" key="6">
    <source>
        <dbReference type="PROSITE" id="PS50977"/>
    </source>
</evidence>
<dbReference type="InterPro" id="IPR050109">
    <property type="entry name" value="HTH-type_TetR-like_transc_reg"/>
</dbReference>
<evidence type="ECO:0000313" key="8">
    <source>
        <dbReference type="Proteomes" id="UP000027647"/>
    </source>
</evidence>
<evidence type="ECO:0000313" key="7">
    <source>
        <dbReference type="EMBL" id="KEO89699.1"/>
    </source>
</evidence>
<dbReference type="GO" id="GO:0003700">
    <property type="term" value="F:DNA-binding transcription factor activity"/>
    <property type="evidence" value="ECO:0007669"/>
    <property type="project" value="TreeGrafter"/>
</dbReference>
<reference evidence="7 8" key="1">
    <citation type="submission" date="2014-04" db="EMBL/GenBank/DDBJ databases">
        <title>A comprehensive comparison of genomes of Erythrobacter spp. strains.</title>
        <authorList>
            <person name="Zheng Q."/>
        </authorList>
    </citation>
    <scope>NUCLEOTIDE SEQUENCE [LARGE SCALE GENOMIC DNA]</scope>
    <source>
        <strain evidence="7 8">DSM 6997</strain>
    </source>
</reference>
<gene>
    <name evidence="7" type="ORF">EH31_11110</name>
</gene>
<dbReference type="Proteomes" id="UP000027647">
    <property type="component" value="Unassembled WGS sequence"/>
</dbReference>
<dbReference type="SUPFAM" id="SSF46689">
    <property type="entry name" value="Homeodomain-like"/>
    <property type="match status" value="1"/>
</dbReference>
<protein>
    <recommendedName>
        <fullName evidence="6">HTH tetR-type domain-containing protein</fullName>
    </recommendedName>
</protein>
<sequence length="236" mass="26377">MTKPDCMKQSSKNRRRHAHSTCATSAQAAPTKTGRPSAEESEVLYDLILDAGWDLLLSKGFEKFSIDRLARFARVGKPTIYARFENKEDLLRKILVKRIEWQQESIFSSIDPSSLSAAIPVLAAEAVSVFQSAEVRLIDRLIDWIDYEADKQSPSLRGWTAQTTISILEQHIIEANALGETHIADPKATATFLIEGIAGHARLSDTRLPQAHSAHLAWAHDYWQLLQSSLDKRAAD</sequence>
<dbReference type="InterPro" id="IPR009057">
    <property type="entry name" value="Homeodomain-like_sf"/>
</dbReference>
<evidence type="ECO:0000256" key="4">
    <source>
        <dbReference type="PROSITE-ProRule" id="PRU00335"/>
    </source>
</evidence>
<proteinExistence type="predicted"/>
<keyword evidence="2 4" id="KW-0238">DNA-binding</keyword>
<dbReference type="STRING" id="1044.EH31_11110"/>
<dbReference type="Pfam" id="PF00440">
    <property type="entry name" value="TetR_N"/>
    <property type="match status" value="1"/>
</dbReference>
<evidence type="ECO:0000256" key="2">
    <source>
        <dbReference type="ARBA" id="ARBA00023125"/>
    </source>
</evidence>
<dbReference type="InterPro" id="IPR023772">
    <property type="entry name" value="DNA-bd_HTH_TetR-type_CS"/>
</dbReference>
<feature type="DNA-binding region" description="H-T-H motif" evidence="4">
    <location>
        <begin position="65"/>
        <end position="84"/>
    </location>
</feature>
<dbReference type="eggNOG" id="COG1309">
    <property type="taxonomic scope" value="Bacteria"/>
</dbReference>
<dbReference type="PROSITE" id="PS50977">
    <property type="entry name" value="HTH_TETR_2"/>
    <property type="match status" value="1"/>
</dbReference>
<name>A0A074M8G8_ERYLO</name>
<dbReference type="EMBL" id="JMIW01000004">
    <property type="protein sequence ID" value="KEO89699.1"/>
    <property type="molecule type" value="Genomic_DNA"/>
</dbReference>